<proteinExistence type="predicted"/>
<dbReference type="GO" id="GO:0009279">
    <property type="term" value="C:cell outer membrane"/>
    <property type="evidence" value="ECO:0007669"/>
    <property type="project" value="UniProtKB-SubCell"/>
</dbReference>
<gene>
    <name evidence="8" type="ORF">QVN81_09905</name>
    <name evidence="9" type="ORF">QVN84_10650</name>
</gene>
<evidence type="ECO:0000313" key="10">
    <source>
        <dbReference type="Proteomes" id="UP001167831"/>
    </source>
</evidence>
<dbReference type="GO" id="GO:0015562">
    <property type="term" value="F:efflux transmembrane transporter activity"/>
    <property type="evidence" value="ECO:0007669"/>
    <property type="project" value="InterPro"/>
</dbReference>
<dbReference type="RefSeq" id="WP_289825740.1">
    <property type="nucleotide sequence ID" value="NZ_JAUEIE010000010.1"/>
</dbReference>
<dbReference type="Gene3D" id="1.20.1600.10">
    <property type="entry name" value="Outer membrane efflux proteins (OEP)"/>
    <property type="match status" value="1"/>
</dbReference>
<feature type="coiled-coil region" evidence="6">
    <location>
        <begin position="368"/>
        <end position="413"/>
    </location>
</feature>
<sequence length="485" mass="55585">MTKQRYMLFALVLSGCCFCQCLCAISIEDAVNIYALRSPRAKVLRLNYENSCLDFDNYRKSFLPMLSFSLNPISFNNSLRLLQDPVTGSYSYVKDNANTSYGEMSVIQKIGITGGTLMASSSISFLREFSGNRNSYNTSPLYISYSQPLRGNVKRYRLNRSIMHLQNALARKVLCTSLSEEQQKVVTLYMTAWYGQLRYETALSNVGKGDTLLTMARLKLDNGYITPYDYNQIELQQLDTRMMLESAAQERLVALRSLCTELGVDSICVERPHAASLPLYIEPLSVTTLIRKNNPQALNGELRKRQAELERYEKRMETRFNGNISLSYGLNQYAPTFSGAYRNPERRQTVGITLTIPAFQWGINHNKRRMADNSYNAEMIELEQAEAEFENEIKTLADDYNHARKTLDTAERVYMLSQKQYGLSVEKFGLGRISVYELFNAYSAQMSAMQKYYDSMNTLYTQYFSLRHATLYDFVGDRDLEAVLV</sequence>
<keyword evidence="7" id="KW-0732">Signal</keyword>
<dbReference type="GO" id="GO:0015288">
    <property type="term" value="F:porin activity"/>
    <property type="evidence" value="ECO:0007669"/>
    <property type="project" value="TreeGrafter"/>
</dbReference>
<evidence type="ECO:0000256" key="5">
    <source>
        <dbReference type="ARBA" id="ARBA00023237"/>
    </source>
</evidence>
<evidence type="ECO:0000256" key="6">
    <source>
        <dbReference type="SAM" id="Coils"/>
    </source>
</evidence>
<evidence type="ECO:0000313" key="11">
    <source>
        <dbReference type="Proteomes" id="UP001168478"/>
    </source>
</evidence>
<reference evidence="9" key="2">
    <citation type="submission" date="2023-08" db="EMBL/GenBank/DDBJ databases">
        <title>Identification and characterization of horizontal gene transfer across gut microbiota members of farm animals based on homology search.</title>
        <authorList>
            <person name="Schwarzerova J."/>
            <person name="Nykrynova M."/>
            <person name="Jureckova K."/>
            <person name="Cejkova D."/>
            <person name="Rychlik I."/>
        </authorList>
    </citation>
    <scope>NUCLEOTIDE SEQUENCE</scope>
    <source>
        <strain evidence="9">ET15</strain>
        <strain evidence="8">ET37</strain>
    </source>
</reference>
<dbReference type="InterPro" id="IPR051906">
    <property type="entry name" value="TolC-like"/>
</dbReference>
<evidence type="ECO:0000256" key="3">
    <source>
        <dbReference type="ARBA" id="ARBA00022692"/>
    </source>
</evidence>
<keyword evidence="5" id="KW-0998">Cell outer membrane</keyword>
<evidence type="ECO:0000256" key="4">
    <source>
        <dbReference type="ARBA" id="ARBA00023136"/>
    </source>
</evidence>
<dbReference type="PANTHER" id="PTHR30026">
    <property type="entry name" value="OUTER MEMBRANE PROTEIN TOLC"/>
    <property type="match status" value="1"/>
</dbReference>
<keyword evidence="4" id="KW-0472">Membrane</keyword>
<keyword evidence="6" id="KW-0175">Coiled coil</keyword>
<dbReference type="GO" id="GO:1990281">
    <property type="term" value="C:efflux pump complex"/>
    <property type="evidence" value="ECO:0007669"/>
    <property type="project" value="TreeGrafter"/>
</dbReference>
<dbReference type="Proteomes" id="UP001168478">
    <property type="component" value="Unassembled WGS sequence"/>
</dbReference>
<organism evidence="9 11">
    <name type="scientific">Leyella lascolaii</name>
    <dbReference type="NCBI Taxonomy" id="1776379"/>
    <lineage>
        <taxon>Bacteria</taxon>
        <taxon>Pseudomonadati</taxon>
        <taxon>Bacteroidota</taxon>
        <taxon>Bacteroidia</taxon>
        <taxon>Bacteroidales</taxon>
        <taxon>Prevotellaceae</taxon>
        <taxon>Leyella</taxon>
    </lineage>
</organism>
<dbReference type="AlphaFoldDB" id="A0AAW7JRL0"/>
<dbReference type="PROSITE" id="PS51257">
    <property type="entry name" value="PROKAR_LIPOPROTEIN"/>
    <property type="match status" value="1"/>
</dbReference>
<evidence type="ECO:0000256" key="7">
    <source>
        <dbReference type="SAM" id="SignalP"/>
    </source>
</evidence>
<dbReference type="EMBL" id="JAUEIF010000010">
    <property type="protein sequence ID" value="MDN0025973.1"/>
    <property type="molecule type" value="Genomic_DNA"/>
</dbReference>
<feature type="chain" id="PRO_5043431785" evidence="7">
    <location>
        <begin position="20"/>
        <end position="485"/>
    </location>
</feature>
<feature type="signal peptide" evidence="7">
    <location>
        <begin position="1"/>
        <end position="19"/>
    </location>
</feature>
<evidence type="ECO:0000313" key="8">
    <source>
        <dbReference type="EMBL" id="MDN0023332.1"/>
    </source>
</evidence>
<evidence type="ECO:0000256" key="1">
    <source>
        <dbReference type="ARBA" id="ARBA00004442"/>
    </source>
</evidence>
<dbReference type="PANTHER" id="PTHR30026:SF20">
    <property type="entry name" value="OUTER MEMBRANE PROTEIN TOLC"/>
    <property type="match status" value="1"/>
</dbReference>
<comment type="caution">
    <text evidence="9">The sequence shown here is derived from an EMBL/GenBank/DDBJ whole genome shotgun (WGS) entry which is preliminary data.</text>
</comment>
<accession>A0AAW7JRL0</accession>
<name>A0AAW7JRL0_9BACT</name>
<comment type="subcellular location">
    <subcellularLocation>
        <location evidence="1">Cell outer membrane</location>
    </subcellularLocation>
</comment>
<evidence type="ECO:0000256" key="2">
    <source>
        <dbReference type="ARBA" id="ARBA00022452"/>
    </source>
</evidence>
<keyword evidence="2" id="KW-1134">Transmembrane beta strand</keyword>
<dbReference type="EMBL" id="JAUEIE010000010">
    <property type="protein sequence ID" value="MDN0023332.1"/>
    <property type="molecule type" value="Genomic_DNA"/>
</dbReference>
<protein>
    <submittedName>
        <fullName evidence="9">TolC family protein</fullName>
    </submittedName>
</protein>
<keyword evidence="3" id="KW-0812">Transmembrane</keyword>
<reference evidence="9" key="1">
    <citation type="submission" date="2023-06" db="EMBL/GenBank/DDBJ databases">
        <authorList>
            <person name="Zeman M."/>
            <person name="Kubasova T."/>
            <person name="Jahodarova E."/>
            <person name="Nykrynova M."/>
            <person name="Rychlik I."/>
        </authorList>
    </citation>
    <scope>NUCLEOTIDE SEQUENCE</scope>
    <source>
        <strain evidence="9">ET15</strain>
        <strain evidence="8">ET37</strain>
    </source>
</reference>
<dbReference type="SUPFAM" id="SSF56954">
    <property type="entry name" value="Outer membrane efflux proteins (OEP)"/>
    <property type="match status" value="1"/>
</dbReference>
<keyword evidence="10" id="KW-1185">Reference proteome</keyword>
<dbReference type="Proteomes" id="UP001167831">
    <property type="component" value="Unassembled WGS sequence"/>
</dbReference>
<evidence type="ECO:0000313" key="9">
    <source>
        <dbReference type="EMBL" id="MDN0025973.1"/>
    </source>
</evidence>